<evidence type="ECO:0008006" key="3">
    <source>
        <dbReference type="Google" id="ProtNLM"/>
    </source>
</evidence>
<keyword evidence="1" id="KW-0732">Signal</keyword>
<dbReference type="AlphaFoldDB" id="A0A7V4U358"/>
<organism evidence="2">
    <name type="scientific">Caldithrix abyssi</name>
    <dbReference type="NCBI Taxonomy" id="187145"/>
    <lineage>
        <taxon>Bacteria</taxon>
        <taxon>Pseudomonadati</taxon>
        <taxon>Calditrichota</taxon>
        <taxon>Calditrichia</taxon>
        <taxon>Calditrichales</taxon>
        <taxon>Calditrichaceae</taxon>
        <taxon>Caldithrix</taxon>
    </lineage>
</organism>
<protein>
    <recommendedName>
        <fullName evidence="3">DUF922 domain-containing protein</fullName>
    </recommendedName>
</protein>
<feature type="chain" id="PRO_5031454592" description="DUF922 domain-containing protein" evidence="1">
    <location>
        <begin position="23"/>
        <end position="183"/>
    </location>
</feature>
<proteinExistence type="predicted"/>
<evidence type="ECO:0000313" key="2">
    <source>
        <dbReference type="EMBL" id="HGY57098.1"/>
    </source>
</evidence>
<dbReference type="EMBL" id="DRQG01000144">
    <property type="protein sequence ID" value="HGY57098.1"/>
    <property type="molecule type" value="Genomic_DNA"/>
</dbReference>
<feature type="signal peptide" evidence="1">
    <location>
        <begin position="1"/>
        <end position="22"/>
    </location>
</feature>
<evidence type="ECO:0000256" key="1">
    <source>
        <dbReference type="SAM" id="SignalP"/>
    </source>
</evidence>
<name>A0A7V4U358_CALAY</name>
<dbReference type="PROSITE" id="PS51257">
    <property type="entry name" value="PROKAR_LIPOPROTEIN"/>
    <property type="match status" value="1"/>
</dbReference>
<dbReference type="Proteomes" id="UP000885779">
    <property type="component" value="Unassembled WGS sequence"/>
</dbReference>
<accession>A0A7V4U358</accession>
<reference evidence="2" key="1">
    <citation type="journal article" date="2020" name="mSystems">
        <title>Genome- and Community-Level Interaction Insights into Carbon Utilization and Element Cycling Functions of Hydrothermarchaeota in Hydrothermal Sediment.</title>
        <authorList>
            <person name="Zhou Z."/>
            <person name="Liu Y."/>
            <person name="Xu W."/>
            <person name="Pan J."/>
            <person name="Luo Z.H."/>
            <person name="Li M."/>
        </authorList>
    </citation>
    <scope>NUCLEOTIDE SEQUENCE [LARGE SCALE GENOMIC DNA]</scope>
    <source>
        <strain evidence="2">HyVt-577</strain>
    </source>
</reference>
<gene>
    <name evidence="2" type="ORF">ENK44_15420</name>
</gene>
<comment type="caution">
    <text evidence="2">The sequence shown here is derived from an EMBL/GenBank/DDBJ whole genome shotgun (WGS) entry which is preliminary data.</text>
</comment>
<sequence>MLKTFSLLLLFLISCSPVLVTKADYDQDKFRLWDGPNSLSWDDFRGKPLDGALASEIYISNPSKIERKTLFHPVILDAKTLFDRQKSWVRPNNTTDLLLRYNQVLFNIYELHTRKLKKEFLKLNFSINSPTEIFFDLVNSINSELYNMVNNFREESKMGKEEAIINKWYDRIINQLEELNQYR</sequence>